<feature type="domain" description="TonB C-terminal" evidence="6">
    <location>
        <begin position="66"/>
        <end position="161"/>
    </location>
</feature>
<evidence type="ECO:0000256" key="1">
    <source>
        <dbReference type="ARBA" id="ARBA00004167"/>
    </source>
</evidence>
<gene>
    <name evidence="7" type="ORF">F4827_003681</name>
</gene>
<sequence length="197" mass="20700">MKKNHRLLIAFSSALALLLALNGCASDDAAPAGPHVRATPEQVMNRCLNTVATQGFGTPTESTLSSWQWKRYVSCKLGGNMWMSQKKVPPDGDALVSIRLASDGSIVSVKLLHSSGNDDLDDAVARAIDAASPLPPAPLALHLSRVDLHFQTARVNPAFLQGGMPAIGGTNAGGGIHDETHWRIKNCNIVGGVGACD</sequence>
<keyword evidence="4" id="KW-0472">Membrane</keyword>
<dbReference type="SUPFAM" id="SSF74653">
    <property type="entry name" value="TolA/TonB C-terminal domain"/>
    <property type="match status" value="1"/>
</dbReference>
<protein>
    <submittedName>
        <fullName evidence="7">TonB family protein</fullName>
    </submittedName>
</protein>
<evidence type="ECO:0000256" key="4">
    <source>
        <dbReference type="ARBA" id="ARBA00023136"/>
    </source>
</evidence>
<dbReference type="InterPro" id="IPR037682">
    <property type="entry name" value="TonB_C"/>
</dbReference>
<evidence type="ECO:0000313" key="8">
    <source>
        <dbReference type="Proteomes" id="UP000571554"/>
    </source>
</evidence>
<evidence type="ECO:0000256" key="5">
    <source>
        <dbReference type="SAM" id="SignalP"/>
    </source>
</evidence>
<evidence type="ECO:0000256" key="2">
    <source>
        <dbReference type="ARBA" id="ARBA00022692"/>
    </source>
</evidence>
<feature type="signal peptide" evidence="5">
    <location>
        <begin position="1"/>
        <end position="25"/>
    </location>
</feature>
<proteinExistence type="predicted"/>
<feature type="chain" id="PRO_5030718985" evidence="5">
    <location>
        <begin position="26"/>
        <end position="197"/>
    </location>
</feature>
<keyword evidence="8" id="KW-1185">Reference proteome</keyword>
<dbReference type="GO" id="GO:0016020">
    <property type="term" value="C:membrane"/>
    <property type="evidence" value="ECO:0007669"/>
    <property type="project" value="UniProtKB-SubCell"/>
</dbReference>
<accession>A0A7W9WTY9</accession>
<evidence type="ECO:0000256" key="3">
    <source>
        <dbReference type="ARBA" id="ARBA00022989"/>
    </source>
</evidence>
<organism evidence="7 8">
    <name type="scientific">Paraburkholderia bannensis</name>
    <dbReference type="NCBI Taxonomy" id="765414"/>
    <lineage>
        <taxon>Bacteria</taxon>
        <taxon>Pseudomonadati</taxon>
        <taxon>Pseudomonadota</taxon>
        <taxon>Betaproteobacteria</taxon>
        <taxon>Burkholderiales</taxon>
        <taxon>Burkholderiaceae</taxon>
        <taxon>Paraburkholderia</taxon>
    </lineage>
</organism>
<evidence type="ECO:0000313" key="7">
    <source>
        <dbReference type="EMBL" id="MBB6103826.1"/>
    </source>
</evidence>
<dbReference type="GO" id="GO:0055085">
    <property type="term" value="P:transmembrane transport"/>
    <property type="evidence" value="ECO:0007669"/>
    <property type="project" value="InterPro"/>
</dbReference>
<dbReference type="AlphaFoldDB" id="A0A7W9WTY9"/>
<comment type="caution">
    <text evidence="7">The sequence shown here is derived from an EMBL/GenBank/DDBJ whole genome shotgun (WGS) entry which is preliminary data.</text>
</comment>
<dbReference type="EMBL" id="JACHBW010000010">
    <property type="protein sequence ID" value="MBB6103826.1"/>
    <property type="molecule type" value="Genomic_DNA"/>
</dbReference>
<keyword evidence="3" id="KW-1133">Transmembrane helix</keyword>
<dbReference type="Gene3D" id="3.30.1150.10">
    <property type="match status" value="1"/>
</dbReference>
<dbReference type="Proteomes" id="UP000571554">
    <property type="component" value="Unassembled WGS sequence"/>
</dbReference>
<dbReference type="PROSITE" id="PS52015">
    <property type="entry name" value="TONB_CTD"/>
    <property type="match status" value="1"/>
</dbReference>
<keyword evidence="5" id="KW-0732">Signal</keyword>
<evidence type="ECO:0000259" key="6">
    <source>
        <dbReference type="PROSITE" id="PS52015"/>
    </source>
</evidence>
<dbReference type="RefSeq" id="WP_183725532.1">
    <property type="nucleotide sequence ID" value="NZ_JACHBW010000010.1"/>
</dbReference>
<comment type="subcellular location">
    <subcellularLocation>
        <location evidence="1">Membrane</location>
        <topology evidence="1">Single-pass membrane protein</topology>
    </subcellularLocation>
</comment>
<name>A0A7W9WTY9_9BURK</name>
<dbReference type="NCBIfam" id="TIGR01352">
    <property type="entry name" value="tonB_Cterm"/>
    <property type="match status" value="1"/>
</dbReference>
<dbReference type="Pfam" id="PF13103">
    <property type="entry name" value="TonB_2"/>
    <property type="match status" value="1"/>
</dbReference>
<keyword evidence="2" id="KW-0812">Transmembrane</keyword>
<reference evidence="7 8" key="1">
    <citation type="submission" date="2020-08" db="EMBL/GenBank/DDBJ databases">
        <title>Above-ground endophytic microbial communities from plants in different locations in the United States.</title>
        <authorList>
            <person name="Frank C."/>
        </authorList>
    </citation>
    <scope>NUCLEOTIDE SEQUENCE [LARGE SCALE GENOMIC DNA]</scope>
    <source>
        <strain evidence="7 8">WP4_2_2</strain>
    </source>
</reference>
<dbReference type="InterPro" id="IPR006260">
    <property type="entry name" value="TonB/TolA_C"/>
</dbReference>